<organism evidence="1 2">
    <name type="scientific">Citrobacter pasteurii</name>
    <dbReference type="NCBI Taxonomy" id="1563222"/>
    <lineage>
        <taxon>Bacteria</taxon>
        <taxon>Pseudomonadati</taxon>
        <taxon>Pseudomonadota</taxon>
        <taxon>Gammaproteobacteria</taxon>
        <taxon>Enterobacterales</taxon>
        <taxon>Enterobacteriaceae</taxon>
        <taxon>Citrobacter</taxon>
    </lineage>
</organism>
<gene>
    <name evidence="1" type="ORF">I6L54_17495</name>
</gene>
<evidence type="ECO:0000313" key="1">
    <source>
        <dbReference type="EMBL" id="QXA43753.1"/>
    </source>
</evidence>
<protein>
    <submittedName>
        <fullName evidence="1">Uncharacterized protein</fullName>
    </submittedName>
</protein>
<dbReference type="Proteomes" id="UP000683579">
    <property type="component" value="Chromosome"/>
</dbReference>
<proteinExistence type="predicted"/>
<sequence length="401" mass="45639">MQSKRDLKGAIFNTELDSFCRKYFFKRSIPLSNKEINEAPQYYEEIRLSLFESFTLHDEVNFKVDGENIPLTILINEIGLRGVEELIDDGALSFTVWSPLVLYMNDNQYGVDPLCAGRRNESVFFDPEESIHTGLNFMRTPLRKGEVRALTRKVRDLYFSVPKGMENDSVSVTMSALESGKLERLGLSLKNKDKNNLNESEKQQLISCASDLLGYKYLMQKRAQVSPTSNISTLLEDSMQKATNLSKDEIFSAIVQFENMPDIKTSFRDMGMPMDELVKLRKNKSTKKFRKWMSDLNEISSPIDAQRFYSESNASPRGFFETFWGKSTKSVTMMMIGAYAGSFADTKIGTMFGLFGGLVANNTTGYILDMADEYLLSELTKGWTPKLFISELKSLNNKYSL</sequence>
<dbReference type="EMBL" id="CP077262">
    <property type="protein sequence ID" value="QXA43753.1"/>
    <property type="molecule type" value="Genomic_DNA"/>
</dbReference>
<accession>A0ABX8K6W9</accession>
<name>A0ABX8K6W9_9ENTR</name>
<reference evidence="1 2" key="1">
    <citation type="submission" date="2021-06" db="EMBL/GenBank/DDBJ databases">
        <title>FDA dAtabase for Regulatory Grade micrObial Sequences (FDA-ARGOS): Supporting development and validation of Infectious Disease Dx tests.</title>
        <authorList>
            <person name="Sproer C."/>
            <person name="Gronow S."/>
            <person name="Severitt S."/>
            <person name="Schroder I."/>
            <person name="Tallon L."/>
            <person name="Sadzewicz L."/>
            <person name="Zhao X."/>
            <person name="Boylan J."/>
            <person name="Ott S."/>
            <person name="Bowen H."/>
            <person name="Vavikolanu K."/>
            <person name="Mehta A."/>
            <person name="Aluvathingal J."/>
            <person name="Nadendla S."/>
            <person name="Lowell S."/>
            <person name="Myers T."/>
            <person name="Yan Y."/>
        </authorList>
    </citation>
    <scope>NUCLEOTIDE SEQUENCE [LARGE SCALE GENOMIC DNA]</scope>
    <source>
        <strain evidence="1 2">FDAARGOS 1424</strain>
    </source>
</reference>
<dbReference type="RefSeq" id="WP_040230512.1">
    <property type="nucleotide sequence ID" value="NZ_CDHL01000015.1"/>
</dbReference>
<keyword evidence="2" id="KW-1185">Reference proteome</keyword>
<evidence type="ECO:0000313" key="2">
    <source>
        <dbReference type="Proteomes" id="UP000683579"/>
    </source>
</evidence>